<dbReference type="OrthoDB" id="8455269at2"/>
<proteinExistence type="predicted"/>
<dbReference type="RefSeq" id="WP_155462165.1">
    <property type="nucleotide sequence ID" value="NZ_WNKY01000002.1"/>
</dbReference>
<accession>A0A6L6PD41</accession>
<reference evidence="1 2" key="1">
    <citation type="submission" date="2019-11" db="EMBL/GenBank/DDBJ databases">
        <title>Type strains purchased from KCTC, JCM and DSMZ.</title>
        <authorList>
            <person name="Lu H."/>
        </authorList>
    </citation>
    <scope>NUCLEOTIDE SEQUENCE [LARGE SCALE GENOMIC DNA]</scope>
    <source>
        <strain evidence="1 2">KCTC 22382</strain>
    </source>
</reference>
<gene>
    <name evidence="1" type="ORF">GM676_04380</name>
</gene>
<keyword evidence="2" id="KW-1185">Reference proteome</keyword>
<name>A0A6L6PD41_9BURK</name>
<comment type="caution">
    <text evidence="1">The sequence shown here is derived from an EMBL/GenBank/DDBJ whole genome shotgun (WGS) entry which is preliminary data.</text>
</comment>
<dbReference type="Proteomes" id="UP000475582">
    <property type="component" value="Unassembled WGS sequence"/>
</dbReference>
<dbReference type="EMBL" id="WNKY01000002">
    <property type="protein sequence ID" value="MTV36823.1"/>
    <property type="molecule type" value="Genomic_DNA"/>
</dbReference>
<evidence type="ECO:0000313" key="2">
    <source>
        <dbReference type="Proteomes" id="UP000475582"/>
    </source>
</evidence>
<organism evidence="1 2">
    <name type="scientific">Duganella radicis</name>
    <dbReference type="NCBI Taxonomy" id="551988"/>
    <lineage>
        <taxon>Bacteria</taxon>
        <taxon>Pseudomonadati</taxon>
        <taxon>Pseudomonadota</taxon>
        <taxon>Betaproteobacteria</taxon>
        <taxon>Burkholderiales</taxon>
        <taxon>Oxalobacteraceae</taxon>
        <taxon>Telluria group</taxon>
        <taxon>Duganella</taxon>
    </lineage>
</organism>
<evidence type="ECO:0000313" key="1">
    <source>
        <dbReference type="EMBL" id="MTV36823.1"/>
    </source>
</evidence>
<protein>
    <submittedName>
        <fullName evidence="1">Uncharacterized protein</fullName>
    </submittedName>
</protein>
<dbReference type="AlphaFoldDB" id="A0A6L6PD41"/>
<sequence length="91" mass="9990">MGTRRKPPEVELVIREDGSALKTVKFGSVTVTAPAPSAEEVEHNVREGQKALARALRRMLRAGVNLPQPPNVPYFHADPDIPGRIIRKLNG</sequence>